<evidence type="ECO:0000313" key="3">
    <source>
        <dbReference type="Proteomes" id="UP000054217"/>
    </source>
</evidence>
<dbReference type="AlphaFoldDB" id="A0A0C3J930"/>
<accession>A0A0C3J930</accession>
<feature type="compositionally biased region" description="Polar residues" evidence="1">
    <location>
        <begin position="202"/>
        <end position="215"/>
    </location>
</feature>
<dbReference type="Proteomes" id="UP000054217">
    <property type="component" value="Unassembled WGS sequence"/>
</dbReference>
<sequence>MDFAKIFLGLQVHRFTMYTMNQPKFHIDANQMVPTSQADKIEFVGPPTVIKHRPHILRLHVPTSVQNVMLSFEPNSQGPVTIEISLTTMSPELGNDTFHATQACVVDFGANIGTGGVKLGSADAHVSAVSDPLLVNVEPLPAMQGSFGCIPDHLLPAEKGQTNPEGGTALPIVPLIPAIDNSETEPESVEGTPTAAAKKTTSEIPVSSLPTQVSGPSIRHTFTPDSFAGSETFDTVSTQLLCERWAQIREGLIAGQENNKRCRMPLLSEASTPTPPAKCFRK</sequence>
<gene>
    <name evidence="2" type="ORF">M404DRAFT_1008502</name>
</gene>
<evidence type="ECO:0000313" key="2">
    <source>
        <dbReference type="EMBL" id="KIN94201.1"/>
    </source>
</evidence>
<evidence type="ECO:0000256" key="1">
    <source>
        <dbReference type="SAM" id="MobiDB-lite"/>
    </source>
</evidence>
<feature type="region of interest" description="Disordered" evidence="1">
    <location>
        <begin position="183"/>
        <end position="218"/>
    </location>
</feature>
<keyword evidence="3" id="KW-1185">Reference proteome</keyword>
<dbReference type="EMBL" id="KN832108">
    <property type="protein sequence ID" value="KIN94201.1"/>
    <property type="molecule type" value="Genomic_DNA"/>
</dbReference>
<organism evidence="2 3">
    <name type="scientific">Pisolithus tinctorius Marx 270</name>
    <dbReference type="NCBI Taxonomy" id="870435"/>
    <lineage>
        <taxon>Eukaryota</taxon>
        <taxon>Fungi</taxon>
        <taxon>Dikarya</taxon>
        <taxon>Basidiomycota</taxon>
        <taxon>Agaricomycotina</taxon>
        <taxon>Agaricomycetes</taxon>
        <taxon>Agaricomycetidae</taxon>
        <taxon>Boletales</taxon>
        <taxon>Sclerodermatineae</taxon>
        <taxon>Pisolithaceae</taxon>
        <taxon>Pisolithus</taxon>
    </lineage>
</organism>
<dbReference type="OrthoDB" id="2669942at2759"/>
<name>A0A0C3J930_PISTI</name>
<dbReference type="HOGENOM" id="CLU_088316_0_0_1"/>
<proteinExistence type="predicted"/>
<reference evidence="2 3" key="1">
    <citation type="submission" date="2014-04" db="EMBL/GenBank/DDBJ databases">
        <authorList>
            <consortium name="DOE Joint Genome Institute"/>
            <person name="Kuo A."/>
            <person name="Kohler A."/>
            <person name="Costa M.D."/>
            <person name="Nagy L.G."/>
            <person name="Floudas D."/>
            <person name="Copeland A."/>
            <person name="Barry K.W."/>
            <person name="Cichocki N."/>
            <person name="Veneault-Fourrey C."/>
            <person name="LaButti K."/>
            <person name="Lindquist E.A."/>
            <person name="Lipzen A."/>
            <person name="Lundell T."/>
            <person name="Morin E."/>
            <person name="Murat C."/>
            <person name="Sun H."/>
            <person name="Tunlid A."/>
            <person name="Henrissat B."/>
            <person name="Grigoriev I.V."/>
            <person name="Hibbett D.S."/>
            <person name="Martin F."/>
            <person name="Nordberg H.P."/>
            <person name="Cantor M.N."/>
            <person name="Hua S.X."/>
        </authorList>
    </citation>
    <scope>NUCLEOTIDE SEQUENCE [LARGE SCALE GENOMIC DNA]</scope>
    <source>
        <strain evidence="2 3">Marx 270</strain>
    </source>
</reference>
<reference evidence="3" key="2">
    <citation type="submission" date="2015-01" db="EMBL/GenBank/DDBJ databases">
        <title>Evolutionary Origins and Diversification of the Mycorrhizal Mutualists.</title>
        <authorList>
            <consortium name="DOE Joint Genome Institute"/>
            <consortium name="Mycorrhizal Genomics Consortium"/>
            <person name="Kohler A."/>
            <person name="Kuo A."/>
            <person name="Nagy L.G."/>
            <person name="Floudas D."/>
            <person name="Copeland A."/>
            <person name="Barry K.W."/>
            <person name="Cichocki N."/>
            <person name="Veneault-Fourrey C."/>
            <person name="LaButti K."/>
            <person name="Lindquist E.A."/>
            <person name="Lipzen A."/>
            <person name="Lundell T."/>
            <person name="Morin E."/>
            <person name="Murat C."/>
            <person name="Riley R."/>
            <person name="Ohm R."/>
            <person name="Sun H."/>
            <person name="Tunlid A."/>
            <person name="Henrissat B."/>
            <person name="Grigoriev I.V."/>
            <person name="Hibbett D.S."/>
            <person name="Martin F."/>
        </authorList>
    </citation>
    <scope>NUCLEOTIDE SEQUENCE [LARGE SCALE GENOMIC DNA]</scope>
    <source>
        <strain evidence="3">Marx 270</strain>
    </source>
</reference>
<protein>
    <submittedName>
        <fullName evidence="2">Uncharacterized protein</fullName>
    </submittedName>
</protein>
<dbReference type="InParanoid" id="A0A0C3J930"/>